<protein>
    <submittedName>
        <fullName evidence="12">Solute carrier family 25 member 40</fullName>
    </submittedName>
</protein>
<evidence type="ECO:0000256" key="10">
    <source>
        <dbReference type="RuleBase" id="RU000488"/>
    </source>
</evidence>
<dbReference type="GO" id="GO:1990542">
    <property type="term" value="P:mitochondrial transmembrane transport"/>
    <property type="evidence" value="ECO:0007669"/>
    <property type="project" value="InterPro"/>
</dbReference>
<accession>A0A6P7TAX2</accession>
<evidence type="ECO:0000256" key="3">
    <source>
        <dbReference type="ARBA" id="ARBA00022448"/>
    </source>
</evidence>
<keyword evidence="4 10" id="KW-0812">Transmembrane</keyword>
<evidence type="ECO:0000256" key="9">
    <source>
        <dbReference type="ARBA" id="ARBA00023136"/>
    </source>
</evidence>
<reference evidence="12" key="1">
    <citation type="submission" date="2025-08" db="UniProtKB">
        <authorList>
            <consortium name="RefSeq"/>
        </authorList>
    </citation>
    <scope>IDENTIFICATION</scope>
</reference>
<dbReference type="SUPFAM" id="SSF103506">
    <property type="entry name" value="Mitochondrial carrier"/>
    <property type="match status" value="1"/>
</dbReference>
<dbReference type="Gene3D" id="1.50.40.10">
    <property type="entry name" value="Mitochondrial carrier domain"/>
    <property type="match status" value="1"/>
</dbReference>
<evidence type="ECO:0000256" key="4">
    <source>
        <dbReference type="ARBA" id="ARBA00022692"/>
    </source>
</evidence>
<dbReference type="PROSITE" id="PS50920">
    <property type="entry name" value="SOLCAR"/>
    <property type="match status" value="3"/>
</dbReference>
<dbReference type="AlphaFoldDB" id="A0A6P7TAX2"/>
<evidence type="ECO:0000313" key="12">
    <source>
        <dbReference type="RefSeq" id="XP_029646846.1"/>
    </source>
</evidence>
<dbReference type="Proteomes" id="UP000515154">
    <property type="component" value="Linkage group LG17"/>
</dbReference>
<organism evidence="11 12">
    <name type="scientific">Octopus sinensis</name>
    <name type="common">East Asian common octopus</name>
    <dbReference type="NCBI Taxonomy" id="2607531"/>
    <lineage>
        <taxon>Eukaryota</taxon>
        <taxon>Metazoa</taxon>
        <taxon>Spiralia</taxon>
        <taxon>Lophotrochozoa</taxon>
        <taxon>Mollusca</taxon>
        <taxon>Cephalopoda</taxon>
        <taxon>Coleoidea</taxon>
        <taxon>Octopodiformes</taxon>
        <taxon>Octopoda</taxon>
        <taxon>Incirrata</taxon>
        <taxon>Octopodidae</taxon>
        <taxon>Octopus</taxon>
    </lineage>
</organism>
<evidence type="ECO:0000256" key="5">
    <source>
        <dbReference type="ARBA" id="ARBA00022737"/>
    </source>
</evidence>
<keyword evidence="3 10" id="KW-0813">Transport</keyword>
<comment type="subcellular location">
    <subcellularLocation>
        <location evidence="1">Mitochondrion inner membrane</location>
        <topology evidence="1">Multi-pass membrane protein</topology>
    </subcellularLocation>
</comment>
<keyword evidence="7" id="KW-1133">Transmembrane helix</keyword>
<dbReference type="GO" id="GO:0005743">
    <property type="term" value="C:mitochondrial inner membrane"/>
    <property type="evidence" value="ECO:0007669"/>
    <property type="project" value="UniProtKB-SubCell"/>
</dbReference>
<dbReference type="KEGG" id="osn:115220820"/>
<evidence type="ECO:0000256" key="2">
    <source>
        <dbReference type="ARBA" id="ARBA00006375"/>
    </source>
</evidence>
<keyword evidence="5" id="KW-0677">Repeat</keyword>
<dbReference type="PANTHER" id="PTHR45760">
    <property type="entry name" value="FI19922P1-RELATED"/>
    <property type="match status" value="1"/>
</dbReference>
<keyword evidence="6" id="KW-0999">Mitochondrion inner membrane</keyword>
<comment type="similarity">
    <text evidence="2 10">Belongs to the mitochondrial carrier (TC 2.A.29) family.</text>
</comment>
<evidence type="ECO:0000256" key="6">
    <source>
        <dbReference type="ARBA" id="ARBA00022792"/>
    </source>
</evidence>
<gene>
    <name evidence="12" type="primary">LOC115220820</name>
</gene>
<keyword evidence="9" id="KW-0472">Membrane</keyword>
<keyword evidence="8" id="KW-0496">Mitochondrion</keyword>
<dbReference type="PANTHER" id="PTHR45760:SF2">
    <property type="entry name" value="FI19922P1-RELATED"/>
    <property type="match status" value="1"/>
</dbReference>
<dbReference type="Pfam" id="PF00153">
    <property type="entry name" value="Mito_carr"/>
    <property type="match status" value="3"/>
</dbReference>
<dbReference type="InterPro" id="IPR023395">
    <property type="entry name" value="MCP_dom_sf"/>
</dbReference>
<evidence type="ECO:0000256" key="8">
    <source>
        <dbReference type="ARBA" id="ARBA00023128"/>
    </source>
</evidence>
<evidence type="ECO:0000256" key="7">
    <source>
        <dbReference type="ARBA" id="ARBA00022989"/>
    </source>
</evidence>
<evidence type="ECO:0000256" key="1">
    <source>
        <dbReference type="ARBA" id="ARBA00004448"/>
    </source>
</evidence>
<dbReference type="InterPro" id="IPR018108">
    <property type="entry name" value="MCP_transmembrane"/>
</dbReference>
<evidence type="ECO:0000313" key="11">
    <source>
        <dbReference type="Proteomes" id="UP000515154"/>
    </source>
</evidence>
<proteinExistence type="inferred from homology"/>
<sequence length="349" mass="38855">MMVMQQAGDNGMTSKITAVQQMFSSCSGALVTSITMTPLDVVKIRLQSQRQPLSRGQQFIYCNGLMEHMCTCTNGINGKPMPWFSKPGHFSGTIDAFIKITRTEGLRSLWSGLPPTLVMAVPATVIYFTSYEQLKSLLKHKPWDHNDLWKPMVAGMVARVWAATVISPLELVRTQLQSSNFSYSMIGGFIKNEVSQSGLASLWRGLGPTLFRDVPFSGIYWFGYEAIKARILMKKMSTDIEFHETLISGATAGSIAAICTLPFDVIKTHRQITFGLHFPGCPKTNVSSSTWSLIKQLYRSQGFQSLFAGLVPRLVKVAPACAIMISSYEYSKKIFLKRNEKLSKNYKAS</sequence>
<keyword evidence="11" id="KW-1185">Reference proteome</keyword>
<name>A0A6P7TAX2_9MOLL</name>
<dbReference type="RefSeq" id="XP_029646846.1">
    <property type="nucleotide sequence ID" value="XM_029790986.2"/>
</dbReference>
<dbReference type="InterPro" id="IPR045315">
    <property type="entry name" value="Mtm1-like"/>
</dbReference>